<evidence type="ECO:0000256" key="4">
    <source>
        <dbReference type="SAM" id="SignalP"/>
    </source>
</evidence>
<name>A0A2R5LE15_9ACAR</name>
<keyword evidence="3" id="KW-0800">Toxin</keyword>
<dbReference type="EMBL" id="MN725030">
    <property type="protein sequence ID" value="QIG55623.1"/>
    <property type="molecule type" value="mRNA"/>
</dbReference>
<feature type="domain" description="BetaSPN-type CS-alpha/beta" evidence="5">
    <location>
        <begin position="30"/>
        <end position="68"/>
    </location>
</feature>
<reference evidence="6" key="1">
    <citation type="submission" date="2018-03" db="EMBL/GenBank/DDBJ databases">
        <title>The relapsing fever spirochete Borrelia turicatae persists in the highly oxidative environment of its soft-bodied tick vector.</title>
        <authorList>
            <person name="Bourret T.J."/>
            <person name="Boyle W.K."/>
            <person name="Valenzuela J.G."/>
            <person name="Oliveira F."/>
            <person name="Lopez J.E."/>
        </authorList>
    </citation>
    <scope>NUCLEOTIDE SEQUENCE</scope>
    <source>
        <strain evidence="6">Kansas strain/isolate</strain>
        <tissue evidence="6">Salivary glands</tissue>
    </source>
</reference>
<dbReference type="Pfam" id="PF14866">
    <property type="entry name" value="Scorpion_toxin_alpha-beta"/>
    <property type="match status" value="1"/>
</dbReference>
<dbReference type="AlphaFoldDB" id="A0A2R5LE15"/>
<evidence type="ECO:0000313" key="6">
    <source>
        <dbReference type="EMBL" id="MBY07587.1"/>
    </source>
</evidence>
<accession>A0A2R5LE15</accession>
<organism evidence="6">
    <name type="scientific">Ornithodoros turicata</name>
    <dbReference type="NCBI Taxonomy" id="34597"/>
    <lineage>
        <taxon>Eukaryota</taxon>
        <taxon>Metazoa</taxon>
        <taxon>Ecdysozoa</taxon>
        <taxon>Arthropoda</taxon>
        <taxon>Chelicerata</taxon>
        <taxon>Arachnida</taxon>
        <taxon>Acari</taxon>
        <taxon>Parasitiformes</taxon>
        <taxon>Ixodida</taxon>
        <taxon>Ixodoidea</taxon>
        <taxon>Argasidae</taxon>
        <taxon>Ornithodorinae</taxon>
        <taxon>Ornithodoros</taxon>
    </lineage>
</organism>
<protein>
    <submittedName>
        <fullName evidence="7">Defensin C</fullName>
    </submittedName>
    <submittedName>
        <fullName evidence="6">Putative defensin</fullName>
    </submittedName>
</protein>
<evidence type="ECO:0000313" key="7">
    <source>
        <dbReference type="EMBL" id="QIG55623.1"/>
    </source>
</evidence>
<comment type="subcellular location">
    <subcellularLocation>
        <location evidence="1">Secreted</location>
    </subcellularLocation>
</comment>
<dbReference type="EMBL" id="GGLE01003461">
    <property type="protein sequence ID" value="MBY07587.1"/>
    <property type="molecule type" value="Transcribed_RNA"/>
</dbReference>
<feature type="signal peptide" evidence="4">
    <location>
        <begin position="1"/>
        <end position="22"/>
    </location>
</feature>
<proteinExistence type="evidence at transcript level"/>
<evidence type="ECO:0000259" key="5">
    <source>
        <dbReference type="Pfam" id="PF14866"/>
    </source>
</evidence>
<feature type="chain" id="PRO_5036047929" evidence="4">
    <location>
        <begin position="23"/>
        <end position="70"/>
    </location>
</feature>
<keyword evidence="4" id="KW-0732">Signal</keyword>
<dbReference type="GO" id="GO:0005576">
    <property type="term" value="C:extracellular region"/>
    <property type="evidence" value="ECO:0007669"/>
    <property type="project" value="UniProtKB-SubCell"/>
</dbReference>
<evidence type="ECO:0000256" key="3">
    <source>
        <dbReference type="ARBA" id="ARBA00022656"/>
    </source>
</evidence>
<evidence type="ECO:0000256" key="2">
    <source>
        <dbReference type="ARBA" id="ARBA00022525"/>
    </source>
</evidence>
<reference evidence="7" key="2">
    <citation type="submission" date="2019-11" db="EMBL/GenBank/DDBJ databases">
        <title>Ornithodoros turicata putative defensins.</title>
        <authorList>
            <person name="Armstrong B.A."/>
            <person name="Kneubehl A.R."/>
            <person name="Lopez J.E."/>
        </authorList>
    </citation>
    <scope>NUCLEOTIDE SEQUENCE</scope>
</reference>
<evidence type="ECO:0000256" key="1">
    <source>
        <dbReference type="ARBA" id="ARBA00004613"/>
    </source>
</evidence>
<dbReference type="InterPro" id="IPR029237">
    <property type="entry name" value="Long_scorpion_toxin_alpha/beta"/>
</dbReference>
<dbReference type="GO" id="GO:0090729">
    <property type="term" value="F:toxin activity"/>
    <property type="evidence" value="ECO:0007669"/>
    <property type="project" value="UniProtKB-KW"/>
</dbReference>
<keyword evidence="2" id="KW-0964">Secreted</keyword>
<sequence length="70" mass="7790">MTPLRFSLVCFLVLSAVVTATAFQLRSVHNTEHAYGCPGYRAMCRKHCVETFGFEGYCGGAHRNECKCRG</sequence>